<dbReference type="PANTHER" id="PTHR42793">
    <property type="entry name" value="COA BINDING DOMAIN CONTAINING PROTEIN"/>
    <property type="match status" value="1"/>
</dbReference>
<dbReference type="Gene3D" id="3.40.50.720">
    <property type="entry name" value="NAD(P)-binding Rossmann-like Domain"/>
    <property type="match status" value="1"/>
</dbReference>
<dbReference type="SUPFAM" id="SSF52210">
    <property type="entry name" value="Succinyl-CoA synthetase domains"/>
    <property type="match status" value="2"/>
</dbReference>
<accession>A0A238UZT0</accession>
<dbReference type="InterPro" id="IPR032875">
    <property type="entry name" value="Succ_CoA_lig_flav_dom"/>
</dbReference>
<dbReference type="EMBL" id="FZNN01000001">
    <property type="protein sequence ID" value="SNR27284.1"/>
    <property type="molecule type" value="Genomic_DNA"/>
</dbReference>
<feature type="domain" description="CoA-binding" evidence="2">
    <location>
        <begin position="8"/>
        <end position="99"/>
    </location>
</feature>
<organism evidence="3 4">
    <name type="scientific">Puniceibacterium sediminis</name>
    <dbReference type="NCBI Taxonomy" id="1608407"/>
    <lineage>
        <taxon>Bacteria</taxon>
        <taxon>Pseudomonadati</taxon>
        <taxon>Pseudomonadota</taxon>
        <taxon>Alphaproteobacteria</taxon>
        <taxon>Rhodobacterales</taxon>
        <taxon>Paracoccaceae</taxon>
        <taxon>Puniceibacterium</taxon>
    </lineage>
</organism>
<dbReference type="Gene3D" id="3.30.470.20">
    <property type="entry name" value="ATP-grasp fold, B domain"/>
    <property type="match status" value="1"/>
</dbReference>
<gene>
    <name evidence="3" type="ORF">SAMN06265370_101357</name>
</gene>
<evidence type="ECO:0000256" key="1">
    <source>
        <dbReference type="ARBA" id="ARBA00022532"/>
    </source>
</evidence>
<dbReference type="SUPFAM" id="SSF51735">
    <property type="entry name" value="NAD(P)-binding Rossmann-fold domains"/>
    <property type="match status" value="1"/>
</dbReference>
<keyword evidence="4" id="KW-1185">Reference proteome</keyword>
<dbReference type="SUPFAM" id="SSF56059">
    <property type="entry name" value="Glutathione synthetase ATP-binding domain-like"/>
    <property type="match status" value="1"/>
</dbReference>
<dbReference type="Gene3D" id="3.40.50.261">
    <property type="entry name" value="Succinyl-CoA synthetase domains"/>
    <property type="match status" value="2"/>
</dbReference>
<dbReference type="SMART" id="SM00881">
    <property type="entry name" value="CoA_binding"/>
    <property type="match status" value="1"/>
</dbReference>
<keyword evidence="1" id="KW-0816">Tricarboxylic acid cycle</keyword>
<dbReference type="GO" id="GO:0005524">
    <property type="term" value="F:ATP binding"/>
    <property type="evidence" value="ECO:0007669"/>
    <property type="project" value="InterPro"/>
</dbReference>
<dbReference type="GO" id="GO:0006099">
    <property type="term" value="P:tricarboxylic acid cycle"/>
    <property type="evidence" value="ECO:0007669"/>
    <property type="project" value="UniProtKB-KW"/>
</dbReference>
<reference evidence="3 4" key="1">
    <citation type="submission" date="2017-06" db="EMBL/GenBank/DDBJ databases">
        <authorList>
            <person name="Kim H.J."/>
            <person name="Triplett B.A."/>
        </authorList>
    </citation>
    <scope>NUCLEOTIDE SEQUENCE [LARGE SCALE GENOMIC DNA]</scope>
    <source>
        <strain evidence="3 4">DSM 29052</strain>
    </source>
</reference>
<evidence type="ECO:0000259" key="2">
    <source>
        <dbReference type="SMART" id="SM00881"/>
    </source>
</evidence>
<dbReference type="Proteomes" id="UP000198417">
    <property type="component" value="Unassembled WGS sequence"/>
</dbReference>
<dbReference type="Pfam" id="PF13607">
    <property type="entry name" value="Succ_CoA_lig"/>
    <property type="match status" value="1"/>
</dbReference>
<dbReference type="InterPro" id="IPR036291">
    <property type="entry name" value="NAD(P)-bd_dom_sf"/>
</dbReference>
<dbReference type="RefSeq" id="WP_089268980.1">
    <property type="nucleotide sequence ID" value="NZ_FZNN01000001.1"/>
</dbReference>
<dbReference type="InterPro" id="IPR013815">
    <property type="entry name" value="ATP_grasp_subdomain_1"/>
</dbReference>
<dbReference type="InterPro" id="IPR016102">
    <property type="entry name" value="Succinyl-CoA_synth-like"/>
</dbReference>
<evidence type="ECO:0000313" key="3">
    <source>
        <dbReference type="EMBL" id="SNR27284.1"/>
    </source>
</evidence>
<name>A0A238UZT0_9RHOB</name>
<dbReference type="Pfam" id="PF13549">
    <property type="entry name" value="ATP-grasp_5"/>
    <property type="match status" value="1"/>
</dbReference>
<dbReference type="Pfam" id="PF13380">
    <property type="entry name" value="CoA_binding_2"/>
    <property type="match status" value="1"/>
</dbReference>
<protein>
    <submittedName>
        <fullName evidence="3">Acyl-CoA synthetase (NDP forming)</fullName>
    </submittedName>
</protein>
<dbReference type="OrthoDB" id="9807426at2"/>
<evidence type="ECO:0000313" key="4">
    <source>
        <dbReference type="Proteomes" id="UP000198417"/>
    </source>
</evidence>
<dbReference type="InterPro" id="IPR003781">
    <property type="entry name" value="CoA-bd"/>
</dbReference>
<sequence length="674" mass="69376">MTHNLNRLLKPRSVAVVGGGDWCTAVIEGLRQMGYAGDVWPVHPSAESVAGTRAYSRVDDLPAPPDACFVGVNRNATIAVVGGLAVMGAGGAVCFASGFSEMADGADLNAQLLAAAGDMPIIGPNCYGFINALDRAALWPDIHGLPHVTRGVAILTQSSNIALNLTMQKRGLPIAYMATAGNQAQTSLAQIGEALLADERVTALGLHVEGFGDIEAFQALALRARSLGKSVVVLKTGRSEAAQAAAVSHTASLAGSDVGASALIARLGMARVGSLEALIETLKLLHFTGPLSANQIACMSCSGGEASLVADGAAARGLEFAPLSGQQTERLGVVLGPRVHLSNPLDYNTFIWGNVPQMAQVFGEMMRGSAGLSLLVADFPREDRCPAPSWEKLIEAAEQACTQVGRPLAVVSSIADTMSEKRAQDLIDRGLIPLCGLDAALEAVRAAIALGSVWERPAPLFLPRTTTTVRMLDEVAAKAALSAHGVTVPASQAVSDAAAAGQVAEGMGRVALKARGVAHKSDQGGVVLGLQGAQAVSEAASGMAATEYLVEEMIDAGVELLIGVVADPAHGYVLTIGAGGVLTELWRDTVSLLLPVTDGDIRTALAGLRIAPRLNGYRGAPAVDMNAVVASVLAVQAYVVAQDGLVAEVEVNPLIALPDRAVAVDALIRIGERT</sequence>
<dbReference type="AlphaFoldDB" id="A0A238UZT0"/>
<dbReference type="PANTHER" id="PTHR42793:SF4">
    <property type="entry name" value="BLL6376 PROTEIN"/>
    <property type="match status" value="1"/>
</dbReference>
<proteinExistence type="predicted"/>
<dbReference type="Gene3D" id="3.30.1490.20">
    <property type="entry name" value="ATP-grasp fold, A domain"/>
    <property type="match status" value="1"/>
</dbReference>